<keyword evidence="3" id="KW-0413">Isomerase</keyword>
<feature type="signal peptide" evidence="1">
    <location>
        <begin position="1"/>
        <end position="23"/>
    </location>
</feature>
<dbReference type="Proteomes" id="UP001255246">
    <property type="component" value="Unassembled WGS sequence"/>
</dbReference>
<dbReference type="EMBL" id="JAVRHR010000002">
    <property type="protein sequence ID" value="MDT0607652.1"/>
    <property type="molecule type" value="Genomic_DNA"/>
</dbReference>
<proteinExistence type="predicted"/>
<dbReference type="InterPro" id="IPR013022">
    <property type="entry name" value="Xyl_isomerase-like_TIM-brl"/>
</dbReference>
<evidence type="ECO:0000313" key="4">
    <source>
        <dbReference type="Proteomes" id="UP001255246"/>
    </source>
</evidence>
<accession>A0ABU3ADR3</accession>
<dbReference type="PROSITE" id="PS51257">
    <property type="entry name" value="PROKAR_LIPOPROTEIN"/>
    <property type="match status" value="1"/>
</dbReference>
<dbReference type="SUPFAM" id="SSF51658">
    <property type="entry name" value="Xylose isomerase-like"/>
    <property type="match status" value="1"/>
</dbReference>
<evidence type="ECO:0000256" key="1">
    <source>
        <dbReference type="SAM" id="SignalP"/>
    </source>
</evidence>
<organism evidence="3 4">
    <name type="scientific">Croceitalea rosinachiae</name>
    <dbReference type="NCBI Taxonomy" id="3075596"/>
    <lineage>
        <taxon>Bacteria</taxon>
        <taxon>Pseudomonadati</taxon>
        <taxon>Bacteroidota</taxon>
        <taxon>Flavobacteriia</taxon>
        <taxon>Flavobacteriales</taxon>
        <taxon>Flavobacteriaceae</taxon>
        <taxon>Croceitalea</taxon>
    </lineage>
</organism>
<dbReference type="RefSeq" id="WP_311351578.1">
    <property type="nucleotide sequence ID" value="NZ_JAVRHR010000002.1"/>
</dbReference>
<sequence length="339" mass="37257">MKQSIIIAAVSLLFIISCRTKSASNSESDTITETSQEMEVQTPDFQISLAQWSFHKAYLGTLKEGNWDWFMKTLQESPDDILLGEADPKDFPEMAAKFGINSIELVNTFYYGKADDQAFWEDFKKRCDAAGVTVGLIMCDVLGNLGDADPEARKRTVENHHKWVDIAKFLGAHSIRVNAAGEGSAEEVAANAVDGLKQLGEYGATQGINIIVENHGGYSSNGTWLAGIMAEVNMDNVGTLPDYGNFCIERSSDGCANEYDRYKGMSELMPYAKGVSAKSHDFDEQGNEIHTDFYKMLKIVKDSGFKGYIGIEYEGNVLSEEEGIAATLALLNKAIDSIQ</sequence>
<keyword evidence="4" id="KW-1185">Reference proteome</keyword>
<evidence type="ECO:0000259" key="2">
    <source>
        <dbReference type="Pfam" id="PF01261"/>
    </source>
</evidence>
<dbReference type="GO" id="GO:0016853">
    <property type="term" value="F:isomerase activity"/>
    <property type="evidence" value="ECO:0007669"/>
    <property type="project" value="UniProtKB-KW"/>
</dbReference>
<feature type="chain" id="PRO_5046392947" evidence="1">
    <location>
        <begin position="24"/>
        <end position="339"/>
    </location>
</feature>
<dbReference type="Gene3D" id="3.20.20.150">
    <property type="entry name" value="Divalent-metal-dependent TIM barrel enzymes"/>
    <property type="match status" value="1"/>
</dbReference>
<comment type="caution">
    <text evidence="3">The sequence shown here is derived from an EMBL/GenBank/DDBJ whole genome shotgun (WGS) entry which is preliminary data.</text>
</comment>
<dbReference type="InterPro" id="IPR036237">
    <property type="entry name" value="Xyl_isomerase-like_sf"/>
</dbReference>
<name>A0ABU3ADR3_9FLAO</name>
<feature type="domain" description="Xylose isomerase-like TIM barrel" evidence="2">
    <location>
        <begin position="94"/>
        <end position="333"/>
    </location>
</feature>
<gene>
    <name evidence="3" type="ORF">RM706_11445</name>
</gene>
<dbReference type="InterPro" id="IPR050312">
    <property type="entry name" value="IolE/XylAMocC-like"/>
</dbReference>
<keyword evidence="1" id="KW-0732">Signal</keyword>
<dbReference type="PANTHER" id="PTHR12110:SF53">
    <property type="entry name" value="BLR5974 PROTEIN"/>
    <property type="match status" value="1"/>
</dbReference>
<dbReference type="Pfam" id="PF01261">
    <property type="entry name" value="AP_endonuc_2"/>
    <property type="match status" value="1"/>
</dbReference>
<dbReference type="PANTHER" id="PTHR12110">
    <property type="entry name" value="HYDROXYPYRUVATE ISOMERASE"/>
    <property type="match status" value="1"/>
</dbReference>
<evidence type="ECO:0000313" key="3">
    <source>
        <dbReference type="EMBL" id="MDT0607652.1"/>
    </source>
</evidence>
<reference evidence="3 4" key="1">
    <citation type="submission" date="2023-09" db="EMBL/GenBank/DDBJ databases">
        <authorList>
            <person name="Rey-Velasco X."/>
        </authorList>
    </citation>
    <scope>NUCLEOTIDE SEQUENCE [LARGE SCALE GENOMIC DNA]</scope>
    <source>
        <strain evidence="3 4">F388</strain>
    </source>
</reference>
<protein>
    <submittedName>
        <fullName evidence="3">Sugar phosphate isomerase/epimerase family protein</fullName>
    </submittedName>
</protein>